<sequence length="89" mass="9816">MKKYILCIFVSALTFNVMSAELMSKVDFEKVKGHYVKVAHISTAGEVSQSDAKTELSKKADEKGGDIYVLTSANTNNKIHATADVYKEK</sequence>
<dbReference type="RefSeq" id="WP_050130922.1">
    <property type="nucleotide sequence ID" value="NZ_CP124242.1"/>
</dbReference>
<dbReference type="AlphaFoldDB" id="A0A9P1PV78"/>
<dbReference type="InterPro" id="IPR036275">
    <property type="entry name" value="YdgH-like_sf"/>
</dbReference>
<proteinExistence type="predicted"/>
<keyword evidence="1 2" id="KW-0732">Signal</keyword>
<dbReference type="Pfam" id="PF07338">
    <property type="entry name" value="YdgH_BhsA-like"/>
    <property type="match status" value="1"/>
</dbReference>
<organism evidence="4 5">
    <name type="scientific">Yersinia enterocolitica</name>
    <dbReference type="NCBI Taxonomy" id="630"/>
    <lineage>
        <taxon>Bacteria</taxon>
        <taxon>Pseudomonadati</taxon>
        <taxon>Pseudomonadota</taxon>
        <taxon>Gammaproteobacteria</taxon>
        <taxon>Enterobacterales</taxon>
        <taxon>Yersiniaceae</taxon>
        <taxon>Yersinia</taxon>
    </lineage>
</organism>
<dbReference type="SUPFAM" id="SSF159871">
    <property type="entry name" value="YdgH-like"/>
    <property type="match status" value="1"/>
</dbReference>
<gene>
    <name evidence="4" type="ORF">ERS137939_02018</name>
</gene>
<evidence type="ECO:0000313" key="4">
    <source>
        <dbReference type="EMBL" id="CNF64722.1"/>
    </source>
</evidence>
<name>A0A9P1PV78_YEREN</name>
<evidence type="ECO:0000313" key="5">
    <source>
        <dbReference type="Proteomes" id="UP000041356"/>
    </source>
</evidence>
<feature type="chain" id="PRO_5040454316" evidence="2">
    <location>
        <begin position="20"/>
        <end position="89"/>
    </location>
</feature>
<evidence type="ECO:0000259" key="3">
    <source>
        <dbReference type="Pfam" id="PF07338"/>
    </source>
</evidence>
<evidence type="ECO:0000256" key="2">
    <source>
        <dbReference type="SAM" id="SignalP"/>
    </source>
</evidence>
<dbReference type="Proteomes" id="UP000041356">
    <property type="component" value="Unassembled WGS sequence"/>
</dbReference>
<accession>A0A9P1PV78</accession>
<evidence type="ECO:0000256" key="1">
    <source>
        <dbReference type="ARBA" id="ARBA00022729"/>
    </source>
</evidence>
<dbReference type="InterPro" id="IPR025543">
    <property type="entry name" value="Dodecin-like"/>
</dbReference>
<reference evidence="4 5" key="1">
    <citation type="submission" date="2015-03" db="EMBL/GenBank/DDBJ databases">
        <authorList>
            <consortium name="Pathogen Informatics"/>
            <person name="Murphy D."/>
        </authorList>
    </citation>
    <scope>NUCLEOTIDE SEQUENCE [LARGE SCALE GENOMIC DNA]</scope>
    <source>
        <strain evidence="4 5">IP27818</strain>
    </source>
</reference>
<dbReference type="NCBIfam" id="NF007400">
    <property type="entry name" value="PRK09929.1"/>
    <property type="match status" value="1"/>
</dbReference>
<comment type="caution">
    <text evidence="4">The sequence shown here is derived from an EMBL/GenBank/DDBJ whole genome shotgun (WGS) entry which is preliminary data.</text>
</comment>
<dbReference type="InterPro" id="IPR010854">
    <property type="entry name" value="YdgH/BhsA/McbA-like_dom"/>
</dbReference>
<dbReference type="EMBL" id="CPZF01000004">
    <property type="protein sequence ID" value="CNF64722.1"/>
    <property type="molecule type" value="Genomic_DNA"/>
</dbReference>
<dbReference type="Gene3D" id="3.30.1660.10">
    <property type="entry name" value="Flavin-binding protein dodecin"/>
    <property type="match status" value="1"/>
</dbReference>
<feature type="signal peptide" evidence="2">
    <location>
        <begin position="1"/>
        <end position="19"/>
    </location>
</feature>
<protein>
    <submittedName>
        <fullName evidence="4">Protein of uncharacterized function (DUF1471)</fullName>
    </submittedName>
</protein>
<feature type="domain" description="YdgH/BhsA/McbA-like" evidence="3">
    <location>
        <begin position="37"/>
        <end position="87"/>
    </location>
</feature>